<sequence length="85" mass="8631">MPVLSSRSMLALGTGVVALAVAAQLALQFLYTGGFTASPLAMRALAAVQVLLSAVLYVGAGLITGSFVVVALTTRSPETDRPPRG</sequence>
<gene>
    <name evidence="2" type="ORF">GCM10009821_25710</name>
</gene>
<evidence type="ECO:0000256" key="1">
    <source>
        <dbReference type="SAM" id="Phobius"/>
    </source>
</evidence>
<feature type="transmembrane region" description="Helical" evidence="1">
    <location>
        <begin position="50"/>
        <end position="74"/>
    </location>
</feature>
<keyword evidence="1" id="KW-1133">Transmembrane helix</keyword>
<dbReference type="EMBL" id="BAAAPY010000011">
    <property type="protein sequence ID" value="GAA2083455.1"/>
    <property type="molecule type" value="Genomic_DNA"/>
</dbReference>
<evidence type="ECO:0000313" key="3">
    <source>
        <dbReference type="Proteomes" id="UP001501480"/>
    </source>
</evidence>
<reference evidence="3" key="1">
    <citation type="journal article" date="2019" name="Int. J. Syst. Evol. Microbiol.">
        <title>The Global Catalogue of Microorganisms (GCM) 10K type strain sequencing project: providing services to taxonomists for standard genome sequencing and annotation.</title>
        <authorList>
            <consortium name="The Broad Institute Genomics Platform"/>
            <consortium name="The Broad Institute Genome Sequencing Center for Infectious Disease"/>
            <person name="Wu L."/>
            <person name="Ma J."/>
        </authorList>
    </citation>
    <scope>NUCLEOTIDE SEQUENCE [LARGE SCALE GENOMIC DNA]</scope>
    <source>
        <strain evidence="3">JCM 15749</strain>
    </source>
</reference>
<proteinExistence type="predicted"/>
<keyword evidence="3" id="KW-1185">Reference proteome</keyword>
<name>A0ABP5HP31_9ACTN</name>
<dbReference type="Proteomes" id="UP001501480">
    <property type="component" value="Unassembled WGS sequence"/>
</dbReference>
<dbReference type="RefSeq" id="WP_344329469.1">
    <property type="nucleotide sequence ID" value="NZ_BAAAPY010000011.1"/>
</dbReference>
<keyword evidence="1" id="KW-0812">Transmembrane</keyword>
<accession>A0ABP5HP31</accession>
<keyword evidence="1" id="KW-0472">Membrane</keyword>
<evidence type="ECO:0000313" key="2">
    <source>
        <dbReference type="EMBL" id="GAA2083455.1"/>
    </source>
</evidence>
<comment type="caution">
    <text evidence="2">The sequence shown here is derived from an EMBL/GenBank/DDBJ whole genome shotgun (WGS) entry which is preliminary data.</text>
</comment>
<organism evidence="2 3">
    <name type="scientific">Aeromicrobium halocynthiae</name>
    <dbReference type="NCBI Taxonomy" id="560557"/>
    <lineage>
        <taxon>Bacteria</taxon>
        <taxon>Bacillati</taxon>
        <taxon>Actinomycetota</taxon>
        <taxon>Actinomycetes</taxon>
        <taxon>Propionibacteriales</taxon>
        <taxon>Nocardioidaceae</taxon>
        <taxon>Aeromicrobium</taxon>
    </lineage>
</organism>
<protein>
    <submittedName>
        <fullName evidence="2">Uncharacterized protein</fullName>
    </submittedName>
</protein>